<name>A0A841L1U9_9FIRM</name>
<gene>
    <name evidence="1" type="ORF">HNQ80_003248</name>
</gene>
<dbReference type="Proteomes" id="UP000579281">
    <property type="component" value="Unassembled WGS sequence"/>
</dbReference>
<dbReference type="RefSeq" id="WP_184311651.1">
    <property type="nucleotide sequence ID" value="NZ_JACHEN010000020.1"/>
</dbReference>
<comment type="caution">
    <text evidence="1">The sequence shown here is derived from an EMBL/GenBank/DDBJ whole genome shotgun (WGS) entry which is preliminary data.</text>
</comment>
<dbReference type="EMBL" id="JACHEN010000020">
    <property type="protein sequence ID" value="MBB6217142.1"/>
    <property type="molecule type" value="Genomic_DNA"/>
</dbReference>
<sequence>MKILKGEMMEESNIVGIFNMPFHDKKSFFYALVTLCDRFKIDIPIWTFREDKLMAEKGEITIPLEEQRRLRLIISEEG</sequence>
<accession>A0A841L1U9</accession>
<evidence type="ECO:0000313" key="1">
    <source>
        <dbReference type="EMBL" id="MBB6217142.1"/>
    </source>
</evidence>
<evidence type="ECO:0000313" key="2">
    <source>
        <dbReference type="Proteomes" id="UP000579281"/>
    </source>
</evidence>
<protein>
    <submittedName>
        <fullName evidence="1">Uncharacterized protein</fullName>
    </submittedName>
</protein>
<dbReference type="AlphaFoldDB" id="A0A841L1U9"/>
<organism evidence="1 2">
    <name type="scientific">Anaerosolibacter carboniphilus</name>
    <dbReference type="NCBI Taxonomy" id="1417629"/>
    <lineage>
        <taxon>Bacteria</taxon>
        <taxon>Bacillati</taxon>
        <taxon>Bacillota</taxon>
        <taxon>Clostridia</taxon>
        <taxon>Peptostreptococcales</taxon>
        <taxon>Thermotaleaceae</taxon>
        <taxon>Anaerosolibacter</taxon>
    </lineage>
</organism>
<keyword evidence="2" id="KW-1185">Reference proteome</keyword>
<proteinExistence type="predicted"/>
<reference evidence="1 2" key="1">
    <citation type="submission" date="2020-08" db="EMBL/GenBank/DDBJ databases">
        <title>Genomic Encyclopedia of Type Strains, Phase IV (KMG-IV): sequencing the most valuable type-strain genomes for metagenomic binning, comparative biology and taxonomic classification.</title>
        <authorList>
            <person name="Goeker M."/>
        </authorList>
    </citation>
    <scope>NUCLEOTIDE SEQUENCE [LARGE SCALE GENOMIC DNA]</scope>
    <source>
        <strain evidence="1 2">DSM 103526</strain>
    </source>
</reference>